<sequence length="310" mass="34691">MILVKRYTQGCSKRGRMGMTSPMPWRIHFISGLPRSGSTLLSALLRQNPRFRAGIVSPLGPLFLATLNAMGATEETSLYVSQEQRVRVLRGLFTSYYGAHPADTVIFDSSRLWAARLPALLRLFPEARMICCVRDVGWVMDSLERLTRQHPFLNSRLFDSDIERNTVYSRVETLAQRNRLVGFAWCAVKEAFYGEEADRMLLVDYDLLVARPVEAIALIYQFLGESPFSHDFTSVSHDEPEFDARLGLPGMHWVQGPVAPRPRPSLLPPDLFAQYSDMSFWRVGPPGRAAVIAPKPTAVAPPDQSVAAGP</sequence>
<evidence type="ECO:0000313" key="1">
    <source>
        <dbReference type="EMBL" id="CCG09065.1"/>
    </source>
</evidence>
<gene>
    <name evidence="1" type="ORF">RSPPHO_02439</name>
</gene>
<dbReference type="eggNOG" id="ENOG502Z7Q6">
    <property type="taxonomic scope" value="Bacteria"/>
</dbReference>
<dbReference type="STRING" id="1150469.RSPPHO_02439"/>
<proteinExistence type="predicted"/>
<dbReference type="InterPro" id="IPR027417">
    <property type="entry name" value="P-loop_NTPase"/>
</dbReference>
<reference evidence="1 2" key="1">
    <citation type="submission" date="2012-02" db="EMBL/GenBank/DDBJ databases">
        <title>Shotgun genome sequence of Phaeospirillum photometricum DSM 122.</title>
        <authorList>
            <person name="Duquesne K."/>
            <person name="Sturgis J."/>
        </authorList>
    </citation>
    <scope>NUCLEOTIDE SEQUENCE [LARGE SCALE GENOMIC DNA]</scope>
    <source>
        <strain evidence="2">DSM122</strain>
    </source>
</reference>
<organism evidence="1 2">
    <name type="scientific">Pararhodospirillum photometricum DSM 122</name>
    <dbReference type="NCBI Taxonomy" id="1150469"/>
    <lineage>
        <taxon>Bacteria</taxon>
        <taxon>Pseudomonadati</taxon>
        <taxon>Pseudomonadota</taxon>
        <taxon>Alphaproteobacteria</taxon>
        <taxon>Rhodospirillales</taxon>
        <taxon>Rhodospirillaceae</taxon>
        <taxon>Pararhodospirillum</taxon>
    </lineage>
</organism>
<accession>H6SM50</accession>
<dbReference type="AlphaFoldDB" id="H6SM50"/>
<protein>
    <submittedName>
        <fullName evidence="1">Sulfotransferase</fullName>
    </submittedName>
</protein>
<keyword evidence="1" id="KW-0808">Transferase</keyword>
<keyword evidence="2" id="KW-1185">Reference proteome</keyword>
<dbReference type="KEGG" id="rpm:RSPPHO_02439"/>
<name>H6SM50_PARPM</name>
<evidence type="ECO:0000313" key="2">
    <source>
        <dbReference type="Proteomes" id="UP000033220"/>
    </source>
</evidence>
<dbReference type="GO" id="GO:0016740">
    <property type="term" value="F:transferase activity"/>
    <property type="evidence" value="ECO:0007669"/>
    <property type="project" value="UniProtKB-KW"/>
</dbReference>
<dbReference type="HOGENOM" id="CLU_088223_0_0_5"/>
<dbReference type="Pfam" id="PF13469">
    <property type="entry name" value="Sulfotransfer_3"/>
    <property type="match status" value="1"/>
</dbReference>
<dbReference type="Gene3D" id="3.40.50.300">
    <property type="entry name" value="P-loop containing nucleotide triphosphate hydrolases"/>
    <property type="match status" value="1"/>
</dbReference>
<dbReference type="Proteomes" id="UP000033220">
    <property type="component" value="Chromosome DSM 122"/>
</dbReference>
<dbReference type="PATRIC" id="fig|1150469.3.peg.2766"/>
<dbReference type="SUPFAM" id="SSF52540">
    <property type="entry name" value="P-loop containing nucleoside triphosphate hydrolases"/>
    <property type="match status" value="1"/>
</dbReference>
<dbReference type="EMBL" id="HE663493">
    <property type="protein sequence ID" value="CCG09065.1"/>
    <property type="molecule type" value="Genomic_DNA"/>
</dbReference>